<feature type="compositionally biased region" description="Low complexity" evidence="1">
    <location>
        <begin position="836"/>
        <end position="880"/>
    </location>
</feature>
<dbReference type="EMBL" id="VXIV02002938">
    <property type="protein sequence ID" value="KAF6021903.1"/>
    <property type="molecule type" value="Genomic_DNA"/>
</dbReference>
<dbReference type="Proteomes" id="UP000593567">
    <property type="component" value="Unassembled WGS sequence"/>
</dbReference>
<accession>A0A7J7J6Z5</accession>
<dbReference type="Gene3D" id="1.25.40.10">
    <property type="entry name" value="Tetratricopeptide repeat domain"/>
    <property type="match status" value="1"/>
</dbReference>
<organism evidence="3 4">
    <name type="scientific">Bugula neritina</name>
    <name type="common">Brown bryozoan</name>
    <name type="synonym">Sertularia neritina</name>
    <dbReference type="NCBI Taxonomy" id="10212"/>
    <lineage>
        <taxon>Eukaryota</taxon>
        <taxon>Metazoa</taxon>
        <taxon>Spiralia</taxon>
        <taxon>Lophotrochozoa</taxon>
        <taxon>Bryozoa</taxon>
        <taxon>Gymnolaemata</taxon>
        <taxon>Cheilostomatida</taxon>
        <taxon>Flustrina</taxon>
        <taxon>Buguloidea</taxon>
        <taxon>Bugulidae</taxon>
        <taxon>Bugula</taxon>
    </lineage>
</organism>
<dbReference type="InterPro" id="IPR011990">
    <property type="entry name" value="TPR-like_helical_dom_sf"/>
</dbReference>
<dbReference type="OrthoDB" id="9991317at2759"/>
<gene>
    <name evidence="3" type="ORF">EB796_019780</name>
</gene>
<evidence type="ECO:0000259" key="2">
    <source>
        <dbReference type="Pfam" id="PF12733"/>
    </source>
</evidence>
<sequence>MDDYTLEKLTVKPAKLSPTFNSKVFEYSTTVSTNVAKVTVDCLTNDTGASYQIKGNKGLKVVELAEGRVTEIDIEVSTEDGTVGHYVIKVKRLSGKDASLSALSVDKGHLSPEFDSQHDEYWDTITVMNISCVICWCLVSVPIVETEVLVTATPPDAKCQLSVGGKAAGEKTTLNIGDTLIEVTVGSIDGTVTKTYKLYVTRPAIPRFIKISDPKLKLKFEDPFSLAPFYQPISIRESDPRNTFSAPIITELTRTNKYDPISQLPLPSDWIVKEFQLDKELSDTVAVVPLSYGGSTEGCPIRELPANLSQTNVTPKHVEVGAECTSLSIKHTYELRPWEKNLQQIFDESNPMKLMTRSKDSVKYYLAALPATPGSNHRWPENQHPLDHISHAAQCLATAIKAKKTDANSHLQLGLVLEERYLAEDMFSLKSSVGDGAGELATLNVQVKAGSKEEEIAAICKIHGVDEKAPLSLVLKALDTEYQAMKNAGNTAKAEQVQSLFAWKNKQATQEGAAAQKAAEDTNSLGQAYLKYLDALSCDETKSIYHFHVGRLQVVQGLYDEAVTRLQSALSWNKQHQMARFYLGLALSLRTGGPQARAAEAFAYIQEAIELLLAKQTNLALAPETGEKQMLVEDLLRLSNVHILRGIISLGKMIQSNPEMAKNCMSAEDLYHTAALLSTTALPTIARGDLYKQMEWVVLDAHSLLLDIMLARADDPQHVVKRCQGLSAFIRCATIGENPQLAALQLKTSKALVSIQPSSSQALYLLGVAQLAMFDLDPKGEGAESLLEDCKRSLRASIEMEGKSTHSDLPSDLKEQVWWKEKQSSSTKESTKEEPSSAPATRGAPSRGRGTTAGRGTAAPRGSPAARGAAAKAAPVKPAANQKSQQIASHKDGYVTTEENEV</sequence>
<name>A0A7J7J6Z5_BUGNE</name>
<dbReference type="AlphaFoldDB" id="A0A7J7J6Z5"/>
<evidence type="ECO:0000313" key="4">
    <source>
        <dbReference type="Proteomes" id="UP000593567"/>
    </source>
</evidence>
<evidence type="ECO:0000313" key="3">
    <source>
        <dbReference type="EMBL" id="KAF6021903.1"/>
    </source>
</evidence>
<feature type="domain" description="Cadherin-like beta-sandwich-like" evidence="2">
    <location>
        <begin position="144"/>
        <end position="203"/>
    </location>
</feature>
<evidence type="ECO:0000256" key="1">
    <source>
        <dbReference type="SAM" id="MobiDB-lite"/>
    </source>
</evidence>
<dbReference type="InterPro" id="IPR025883">
    <property type="entry name" value="Cadherin-like_domain"/>
</dbReference>
<keyword evidence="4" id="KW-1185">Reference proteome</keyword>
<dbReference type="SUPFAM" id="SSF48452">
    <property type="entry name" value="TPR-like"/>
    <property type="match status" value="1"/>
</dbReference>
<feature type="domain" description="Cadherin-like beta-sandwich-like" evidence="2">
    <location>
        <begin position="7"/>
        <end position="92"/>
    </location>
</feature>
<feature type="compositionally biased region" description="Basic and acidic residues" evidence="1">
    <location>
        <begin position="800"/>
        <end position="835"/>
    </location>
</feature>
<reference evidence="3" key="1">
    <citation type="submission" date="2020-06" db="EMBL/GenBank/DDBJ databases">
        <title>Draft genome of Bugula neritina, a colonial animal packing powerful symbionts and potential medicines.</title>
        <authorList>
            <person name="Rayko M."/>
        </authorList>
    </citation>
    <scope>NUCLEOTIDE SEQUENCE [LARGE SCALE GENOMIC DNA]</scope>
    <source>
        <strain evidence="3">Kwan_BN1</strain>
    </source>
</reference>
<protein>
    <recommendedName>
        <fullName evidence="2">Cadherin-like beta-sandwich-like domain-containing protein</fullName>
    </recommendedName>
</protein>
<proteinExistence type="predicted"/>
<dbReference type="Pfam" id="PF12733">
    <property type="entry name" value="Cadherin-like"/>
    <property type="match status" value="2"/>
</dbReference>
<feature type="region of interest" description="Disordered" evidence="1">
    <location>
        <begin position="800"/>
        <end position="902"/>
    </location>
</feature>
<comment type="caution">
    <text evidence="3">The sequence shown here is derived from an EMBL/GenBank/DDBJ whole genome shotgun (WGS) entry which is preliminary data.</text>
</comment>